<accession>A0ABZ2SRV1</accession>
<dbReference type="Pfam" id="PF04464">
    <property type="entry name" value="Glyphos_transf"/>
    <property type="match status" value="1"/>
</dbReference>
<dbReference type="EMBL" id="CP147251">
    <property type="protein sequence ID" value="WYJ76884.1"/>
    <property type="molecule type" value="Genomic_DNA"/>
</dbReference>
<reference evidence="7 8" key="1">
    <citation type="submission" date="2021-03" db="EMBL/GenBank/DDBJ databases">
        <authorList>
            <person name="Gilmore M.S."/>
            <person name="Schwartzman J."/>
            <person name="Van Tyne D."/>
            <person name="Martin M."/>
            <person name="Earl A.M."/>
            <person name="Manson A.L."/>
            <person name="Straub T."/>
            <person name="Salamzade R."/>
            <person name="Saavedra J."/>
            <person name="Lebreton F."/>
            <person name="Prichula J."/>
            <person name="Schaufler K."/>
            <person name="Gaca A."/>
            <person name="Sgardioli B."/>
            <person name="Wagenaar J."/>
            <person name="Strong T."/>
        </authorList>
    </citation>
    <scope>NUCLEOTIDE SEQUENCE [LARGE SCALE GENOMIC DNA]</scope>
    <source>
        <strain evidence="7 8">DIV2402</strain>
    </source>
</reference>
<evidence type="ECO:0000256" key="3">
    <source>
        <dbReference type="ARBA" id="ARBA00022475"/>
    </source>
</evidence>
<protein>
    <submittedName>
        <fullName evidence="7">Uncharacterized protein</fullName>
    </submittedName>
</protein>
<dbReference type="SUPFAM" id="SSF53756">
    <property type="entry name" value="UDP-Glycosyltransferase/glycogen phosphorylase"/>
    <property type="match status" value="1"/>
</dbReference>
<dbReference type="RefSeq" id="WP_207940932.1">
    <property type="nucleotide sequence ID" value="NZ_CP147251.1"/>
</dbReference>
<keyword evidence="4" id="KW-0808">Transferase</keyword>
<dbReference type="Gene3D" id="3.40.50.12580">
    <property type="match status" value="1"/>
</dbReference>
<dbReference type="Proteomes" id="UP000664701">
    <property type="component" value="Chromosome"/>
</dbReference>
<evidence type="ECO:0000313" key="8">
    <source>
        <dbReference type="Proteomes" id="UP000664701"/>
    </source>
</evidence>
<dbReference type="InterPro" id="IPR043149">
    <property type="entry name" value="TagF_N"/>
</dbReference>
<dbReference type="InterPro" id="IPR043148">
    <property type="entry name" value="TagF_C"/>
</dbReference>
<evidence type="ECO:0000256" key="5">
    <source>
        <dbReference type="ARBA" id="ARBA00022944"/>
    </source>
</evidence>
<keyword evidence="5" id="KW-0777">Teichoic acid biosynthesis</keyword>
<dbReference type="PANTHER" id="PTHR37316:SF3">
    <property type="entry name" value="TEICHOIC ACID GLYCEROL-PHOSPHATE TRANSFERASE"/>
    <property type="match status" value="1"/>
</dbReference>
<keyword evidence="3" id="KW-1003">Cell membrane</keyword>
<comment type="similarity">
    <text evidence="2">Belongs to the CDP-glycerol glycerophosphotransferase family.</text>
</comment>
<dbReference type="Gene3D" id="3.40.50.11820">
    <property type="match status" value="1"/>
</dbReference>
<dbReference type="Gene3D" id="3.40.50.2000">
    <property type="entry name" value="Glycogen Phosphorylase B"/>
    <property type="match status" value="2"/>
</dbReference>
<evidence type="ECO:0000256" key="6">
    <source>
        <dbReference type="ARBA" id="ARBA00023136"/>
    </source>
</evidence>
<evidence type="ECO:0000256" key="4">
    <source>
        <dbReference type="ARBA" id="ARBA00022679"/>
    </source>
</evidence>
<gene>
    <name evidence="7" type="ORF">DOK78_001521</name>
</gene>
<evidence type="ECO:0000256" key="2">
    <source>
        <dbReference type="ARBA" id="ARBA00010488"/>
    </source>
</evidence>
<reference evidence="7 8" key="2">
    <citation type="submission" date="2024-03" db="EMBL/GenBank/DDBJ databases">
        <title>The Genome Sequence of Enterococcus sp. DIV2402.</title>
        <authorList>
            <consortium name="The Broad Institute Genomics Platform"/>
            <consortium name="The Broad Institute Microbial Omics Core"/>
            <consortium name="The Broad Institute Genomic Center for Infectious Diseases"/>
            <person name="Earl A."/>
            <person name="Manson A."/>
            <person name="Gilmore M."/>
            <person name="Schwartman J."/>
            <person name="Shea T."/>
            <person name="Abouelleil A."/>
            <person name="Cao P."/>
            <person name="Chapman S."/>
            <person name="Cusick C."/>
            <person name="Young S."/>
            <person name="Neafsey D."/>
            <person name="Nusbaum C."/>
            <person name="Birren B."/>
        </authorList>
    </citation>
    <scope>NUCLEOTIDE SEQUENCE [LARGE SCALE GENOMIC DNA]</scope>
    <source>
        <strain evidence="7 8">DIV2402</strain>
    </source>
</reference>
<proteinExistence type="inferred from homology"/>
<sequence length="792" mass="93497">MKIGIVGYHLFGLGGTSRANINLLQELFDIPDVEVVYYNTKKYNQRIINEFENREEVFKEYHGRLTYRHFSEILKDSECDVYLLTRENLFILSKLLKKKFPNALIVGEVHAPVANIEPEIDLCAESIDVYRVATDINRRMLLNRVNEVKGEIVEFPVSVRHLEYDKNVVFQGGVTKNLYIYSRFEELQKDISYSIALMDYLVHYLGEDEYKLYINGKGKTETLYHNLIAYYNLEDNVFINEKIPEDALYLSTARTETFGYSISEAFVSGKKVLLYGGDDHVLTKIYGNFKTFGWLTKNIESDCEVLLSYCNQTISQEDFEADLDEALVYSIKRDYGQKFIDHLLLNKNILIYTGEAEETEIFEKIYNWDKSTRTSKLSTAYNWLNTFPGFKQLFRNKWLHKQLVDIYDKIFPYTEELDVREDFAFIESYHGKSFSGDPKYIALELKKMYPNMYIYISSINSLVDMEILKWGFLPVRLGSREYVRKFRQSKYIITNGNALDKCGKSDEQVFIQTWHGLPLKKMVNDLENPDQRREESEAFLPRMLKWDYLLSCSERNTEYFSSAFMLDQNENLQILEYGAPRNAYLIKNANNKKELERVHFKYFNRPYNGDTYILYCPTWRKDKRNSTTSLDLQQFIEELPENYQLIVKLHPLEGHLRKQYNSLHPRIHCFYNELVDIQELYILSKVMITDYSSAMFDYAHMNRKILIFQEDAEDYGSQIGYYFNTKELIDIDGHNYSLPELVEEILQPYDGYYNRLIIQELMTEDNKNATKDILSTIIEESKVEHEMLVESL</sequence>
<keyword evidence="6" id="KW-0472">Membrane</keyword>
<evidence type="ECO:0000313" key="7">
    <source>
        <dbReference type="EMBL" id="WYJ76884.1"/>
    </source>
</evidence>
<name>A0ABZ2SRV1_9ENTE</name>
<dbReference type="InterPro" id="IPR051612">
    <property type="entry name" value="Teichoic_Acid_Biosynth"/>
</dbReference>
<organism evidence="7 8">
    <name type="scientific">Candidatus Enterococcus lowellii</name>
    <dbReference type="NCBI Taxonomy" id="2230877"/>
    <lineage>
        <taxon>Bacteria</taxon>
        <taxon>Bacillati</taxon>
        <taxon>Bacillota</taxon>
        <taxon>Bacilli</taxon>
        <taxon>Lactobacillales</taxon>
        <taxon>Enterococcaceae</taxon>
        <taxon>Enterococcus</taxon>
    </lineage>
</organism>
<dbReference type="InterPro" id="IPR007554">
    <property type="entry name" value="Glycerophosphate_synth"/>
</dbReference>
<keyword evidence="8" id="KW-1185">Reference proteome</keyword>
<evidence type="ECO:0000256" key="1">
    <source>
        <dbReference type="ARBA" id="ARBA00004202"/>
    </source>
</evidence>
<comment type="subcellular location">
    <subcellularLocation>
        <location evidence="1">Cell membrane</location>
        <topology evidence="1">Peripheral membrane protein</topology>
    </subcellularLocation>
</comment>
<dbReference type="PANTHER" id="PTHR37316">
    <property type="entry name" value="TEICHOIC ACID GLYCEROL-PHOSPHATE PRIMASE"/>
    <property type="match status" value="1"/>
</dbReference>